<dbReference type="Pfam" id="PF13547">
    <property type="entry name" value="GTA_TIM"/>
    <property type="match status" value="1"/>
</dbReference>
<dbReference type="InterPro" id="IPR032876">
    <property type="entry name" value="J_dom"/>
</dbReference>
<dbReference type="Pfam" id="PF13550">
    <property type="entry name" value="Phage-tail_3"/>
    <property type="match status" value="1"/>
</dbReference>
<evidence type="ECO:0000313" key="4">
    <source>
        <dbReference type="Proteomes" id="UP000306340"/>
    </source>
</evidence>
<gene>
    <name evidence="3" type="ORF">FAZ78_17330</name>
</gene>
<organism evidence="3 4">
    <name type="scientific">Cereibacter changlensis</name>
    <dbReference type="NCBI Taxonomy" id="402884"/>
    <lineage>
        <taxon>Bacteria</taxon>
        <taxon>Pseudomonadati</taxon>
        <taxon>Pseudomonadota</taxon>
        <taxon>Alphaproteobacteria</taxon>
        <taxon>Rhodobacterales</taxon>
        <taxon>Paracoccaceae</taxon>
        <taxon>Cereibacter</taxon>
    </lineage>
</organism>
<feature type="domain" description="Tip attachment protein J" evidence="2">
    <location>
        <begin position="255"/>
        <end position="394"/>
    </location>
</feature>
<dbReference type="AlphaFoldDB" id="A0A4U0YXJ8"/>
<name>A0A4U0YXJ8_9RHOB</name>
<dbReference type="EMBL" id="SWAU01000196">
    <property type="protein sequence ID" value="TKA95356.1"/>
    <property type="molecule type" value="Genomic_DNA"/>
</dbReference>
<evidence type="ECO:0000259" key="1">
    <source>
        <dbReference type="Pfam" id="PF13547"/>
    </source>
</evidence>
<proteinExistence type="predicted"/>
<accession>A0A4U0YXJ8</accession>
<evidence type="ECO:0008006" key="5">
    <source>
        <dbReference type="Google" id="ProtNLM"/>
    </source>
</evidence>
<evidence type="ECO:0000313" key="3">
    <source>
        <dbReference type="EMBL" id="TKA95356.1"/>
    </source>
</evidence>
<dbReference type="Proteomes" id="UP000306340">
    <property type="component" value="Unassembled WGS sequence"/>
</dbReference>
<comment type="caution">
    <text evidence="3">The sequence shown here is derived from an EMBL/GenBank/DDBJ whole genome shotgun (WGS) entry which is preliminary data.</text>
</comment>
<dbReference type="InterPro" id="IPR025195">
    <property type="entry name" value="GTA_TIM_dom"/>
</dbReference>
<feature type="domain" description="GTA TIM-barrel-like" evidence="1">
    <location>
        <begin position="169"/>
        <end position="195"/>
    </location>
</feature>
<reference evidence="3 4" key="1">
    <citation type="submission" date="2019-04" db="EMBL/GenBank/DDBJ databases">
        <title>Crypto-aerobic microbial life in anoxic (sulfidic) marine sediments.</title>
        <authorList>
            <person name="Bhattacharya S."/>
            <person name="Roy C."/>
            <person name="Mondal N."/>
            <person name="Sarkar J."/>
            <person name="Mandal S."/>
            <person name="Rameez M.J."/>
            <person name="Ghosh W."/>
        </authorList>
    </citation>
    <scope>NUCLEOTIDE SEQUENCE [LARGE SCALE GENOMIC DNA]</scope>
    <source>
        <strain evidence="3 4">SBBC</strain>
    </source>
</reference>
<evidence type="ECO:0000259" key="2">
    <source>
        <dbReference type="Pfam" id="PF13550"/>
    </source>
</evidence>
<feature type="non-terminal residue" evidence="3">
    <location>
        <position position="395"/>
    </location>
</feature>
<sequence length="395" mass="41788">MARIEELEDQVAALEASLGGAVGVAQAFEGELSRMREQMVFTGREVDRLSTGIGYGLRRAFDGLVFDGMKLSDALEGVARTMADTVYAVAMKPVQNAVGGVLAQGMNALLSGALPFAEGGAFSAGRVMPFARGGVVSGAVEFPMRGGRGVMGEAGPEAILPLARGADGRLYGGRMVDMARAHVWAWDARPFPQFPALQDVWSDAANYGRGHWLSGRASAQPLASVVAEICERSGVPHFDVSGLYGVVRGYAVTGIGSARAALQPLMLAHGFEALERDGLLIFRMRDARPAAVLDPERLAVISELEGAVETTRAAEAEMAGRVRLDYIEAEGEYAIRQAEAIFPDEVSLGVSQSDLPMTLAAAEARGIAERWLSEARVARDLARFALPPSALPLGA</sequence>
<protein>
    <recommendedName>
        <fullName evidence="5">Phage tail tape measure protein</fullName>
    </recommendedName>
</protein>